<feature type="transmembrane region" description="Helical" evidence="5">
    <location>
        <begin position="51"/>
        <end position="71"/>
    </location>
</feature>
<keyword evidence="4 5" id="KW-0472">Membrane</keyword>
<dbReference type="PANTHER" id="PTHR31465:SF1">
    <property type="entry name" value="PROTEIN RTA1-RELATED"/>
    <property type="match status" value="1"/>
</dbReference>
<dbReference type="EMBL" id="KV417483">
    <property type="protein sequence ID" value="KZP33345.1"/>
    <property type="molecule type" value="Genomic_DNA"/>
</dbReference>
<feature type="transmembrane region" description="Helical" evidence="5">
    <location>
        <begin position="247"/>
        <end position="267"/>
    </location>
</feature>
<dbReference type="Proteomes" id="UP000076532">
    <property type="component" value="Unassembled WGS sequence"/>
</dbReference>
<accession>A0A166DSN1</accession>
<dbReference type="OrthoDB" id="3358017at2759"/>
<evidence type="ECO:0000313" key="7">
    <source>
        <dbReference type="EMBL" id="KZP33345.1"/>
    </source>
</evidence>
<protein>
    <submittedName>
        <fullName evidence="6">RTA1-domain-containing protein</fullName>
    </submittedName>
</protein>
<feature type="transmembrane region" description="Helical" evidence="5">
    <location>
        <begin position="211"/>
        <end position="232"/>
    </location>
</feature>
<feature type="transmembrane region" description="Helical" evidence="5">
    <location>
        <begin position="77"/>
        <end position="103"/>
    </location>
</feature>
<dbReference type="PANTHER" id="PTHR31465">
    <property type="entry name" value="PROTEIN RTA1-RELATED"/>
    <property type="match status" value="1"/>
</dbReference>
<feature type="transmembrane region" description="Helical" evidence="5">
    <location>
        <begin position="164"/>
        <end position="190"/>
    </location>
</feature>
<evidence type="ECO:0000256" key="3">
    <source>
        <dbReference type="ARBA" id="ARBA00022989"/>
    </source>
</evidence>
<evidence type="ECO:0000256" key="4">
    <source>
        <dbReference type="ARBA" id="ARBA00023136"/>
    </source>
</evidence>
<keyword evidence="8" id="KW-1185">Reference proteome</keyword>
<feature type="transmembrane region" description="Helical" evidence="5">
    <location>
        <begin position="24"/>
        <end position="44"/>
    </location>
</feature>
<dbReference type="GO" id="GO:0016020">
    <property type="term" value="C:membrane"/>
    <property type="evidence" value="ECO:0007669"/>
    <property type="project" value="UniProtKB-SubCell"/>
</dbReference>
<organism evidence="6 8">
    <name type="scientific">Athelia psychrophila</name>
    <dbReference type="NCBI Taxonomy" id="1759441"/>
    <lineage>
        <taxon>Eukaryota</taxon>
        <taxon>Fungi</taxon>
        <taxon>Dikarya</taxon>
        <taxon>Basidiomycota</taxon>
        <taxon>Agaricomycotina</taxon>
        <taxon>Agaricomycetes</taxon>
        <taxon>Agaricomycetidae</taxon>
        <taxon>Atheliales</taxon>
        <taxon>Atheliaceae</taxon>
        <taxon>Athelia</taxon>
    </lineage>
</organism>
<keyword evidence="3 5" id="KW-1133">Transmembrane helix</keyword>
<gene>
    <name evidence="7" type="ORF">FIBSPDRAFT_1036422</name>
    <name evidence="6" type="ORF">FIBSPDRAFT_1048400</name>
</gene>
<keyword evidence="2 5" id="KW-0812">Transmembrane</keyword>
<evidence type="ECO:0000256" key="2">
    <source>
        <dbReference type="ARBA" id="ARBA00022692"/>
    </source>
</evidence>
<dbReference type="Pfam" id="PF04479">
    <property type="entry name" value="RTA1"/>
    <property type="match status" value="1"/>
</dbReference>
<dbReference type="STRING" id="436010.A0A166DSN1"/>
<proteinExistence type="predicted"/>
<feature type="transmembrane region" description="Helical" evidence="5">
    <location>
        <begin position="133"/>
        <end position="152"/>
    </location>
</feature>
<dbReference type="InterPro" id="IPR007568">
    <property type="entry name" value="RTA1"/>
</dbReference>
<evidence type="ECO:0000313" key="8">
    <source>
        <dbReference type="Proteomes" id="UP000076532"/>
    </source>
</evidence>
<evidence type="ECO:0000256" key="1">
    <source>
        <dbReference type="ARBA" id="ARBA00004141"/>
    </source>
</evidence>
<evidence type="ECO:0000313" key="6">
    <source>
        <dbReference type="EMBL" id="KZP15027.1"/>
    </source>
</evidence>
<reference evidence="6 8" key="1">
    <citation type="journal article" date="2016" name="Mol. Biol. Evol.">
        <title>Comparative Genomics of Early-Diverging Mushroom-Forming Fungi Provides Insights into the Origins of Lignocellulose Decay Capabilities.</title>
        <authorList>
            <person name="Nagy L.G."/>
            <person name="Riley R."/>
            <person name="Tritt A."/>
            <person name="Adam C."/>
            <person name="Daum C."/>
            <person name="Floudas D."/>
            <person name="Sun H."/>
            <person name="Yadav J.S."/>
            <person name="Pangilinan J."/>
            <person name="Larsson K.H."/>
            <person name="Matsuura K."/>
            <person name="Barry K."/>
            <person name="Labutti K."/>
            <person name="Kuo R."/>
            <person name="Ohm R.A."/>
            <person name="Bhattacharya S.S."/>
            <person name="Shirouzu T."/>
            <person name="Yoshinaga Y."/>
            <person name="Martin F.M."/>
            <person name="Grigoriev I.V."/>
            <person name="Hibbett D.S."/>
        </authorList>
    </citation>
    <scope>NUCLEOTIDE SEQUENCE [LARGE SCALE GENOMIC DNA]</scope>
    <source>
        <strain evidence="6 8">CBS 109695</strain>
    </source>
</reference>
<evidence type="ECO:0000256" key="5">
    <source>
        <dbReference type="SAM" id="Phobius"/>
    </source>
</evidence>
<name>A0A166DSN1_9AGAM</name>
<comment type="subcellular location">
    <subcellularLocation>
        <location evidence="1">Membrane</location>
        <topology evidence="1">Multi-pass membrane protein</topology>
    </subcellularLocation>
</comment>
<sequence length="301" mass="33424">MTSFIETRADDSTQPIGGYIPKPVYAYIALACFAIVSIVFWIRLFTRRPRYMVWLCAGSTAMTVGFAMRIVLHGSPYSLGIYIVEDLCILLSPCFFLATNYIILSRLAVSLSTESAPISTTCLLLPAERIAKIFVWSDVITFWIQASGGGLSAQQSLAAVGQDIALVGLVLQLLSYALYTVLLLVFGARVRSRYPEVWHMGKQGGRKEWRVLYYTTCLTCIGILIRSAFRIAEFSEGYNGWIPTHEAYFYCLDSIPLLLAISLYMFVWPPVYTHQGQTKENMPMGSVDNGHTMGGAGRTAA</sequence>
<dbReference type="AlphaFoldDB" id="A0A166DSN1"/>
<dbReference type="EMBL" id="KV417609">
    <property type="protein sequence ID" value="KZP15027.1"/>
    <property type="molecule type" value="Genomic_DNA"/>
</dbReference>